<comment type="caution">
    <text evidence="2">The sequence shown here is derived from an EMBL/GenBank/DDBJ whole genome shotgun (WGS) entry which is preliminary data.</text>
</comment>
<keyword evidence="3" id="KW-1185">Reference proteome</keyword>
<accession>A0A3N0Z1D9</accession>
<reference evidence="2 3" key="1">
    <citation type="submission" date="2018-10" db="EMBL/GenBank/DDBJ databases">
        <title>Genome assembly for a Yunnan-Guizhou Plateau 3E fish, Anabarilius grahami (Regan), and its evolutionary and genetic applications.</title>
        <authorList>
            <person name="Jiang W."/>
        </authorList>
    </citation>
    <scope>NUCLEOTIDE SEQUENCE [LARGE SCALE GENOMIC DNA]</scope>
    <source>
        <strain evidence="2">AG-KIZ</strain>
        <tissue evidence="2">Muscle</tissue>
    </source>
</reference>
<evidence type="ECO:0000313" key="2">
    <source>
        <dbReference type="EMBL" id="ROL51728.1"/>
    </source>
</evidence>
<protein>
    <submittedName>
        <fullName evidence="2">Uncharacterized protein</fullName>
    </submittedName>
</protein>
<dbReference type="AlphaFoldDB" id="A0A3N0Z1D9"/>
<feature type="region of interest" description="Disordered" evidence="1">
    <location>
        <begin position="124"/>
        <end position="151"/>
    </location>
</feature>
<evidence type="ECO:0000313" key="3">
    <source>
        <dbReference type="Proteomes" id="UP000281406"/>
    </source>
</evidence>
<gene>
    <name evidence="2" type="ORF">DPX16_19247</name>
</gene>
<proteinExistence type="predicted"/>
<evidence type="ECO:0000256" key="1">
    <source>
        <dbReference type="SAM" id="MobiDB-lite"/>
    </source>
</evidence>
<name>A0A3N0Z1D9_ANAGA</name>
<feature type="compositionally biased region" description="Basic and acidic residues" evidence="1">
    <location>
        <begin position="140"/>
        <end position="151"/>
    </location>
</feature>
<dbReference type="Proteomes" id="UP000281406">
    <property type="component" value="Unassembled WGS sequence"/>
</dbReference>
<organism evidence="2 3">
    <name type="scientific">Anabarilius grahami</name>
    <name type="common">Kanglang fish</name>
    <name type="synonym">Barilius grahami</name>
    <dbReference type="NCBI Taxonomy" id="495550"/>
    <lineage>
        <taxon>Eukaryota</taxon>
        <taxon>Metazoa</taxon>
        <taxon>Chordata</taxon>
        <taxon>Craniata</taxon>
        <taxon>Vertebrata</taxon>
        <taxon>Euteleostomi</taxon>
        <taxon>Actinopterygii</taxon>
        <taxon>Neopterygii</taxon>
        <taxon>Teleostei</taxon>
        <taxon>Ostariophysi</taxon>
        <taxon>Cypriniformes</taxon>
        <taxon>Xenocyprididae</taxon>
        <taxon>Xenocypridinae</taxon>
        <taxon>Xenocypridinae incertae sedis</taxon>
        <taxon>Anabarilius</taxon>
    </lineage>
</organism>
<dbReference type="EMBL" id="RJVU01018281">
    <property type="protein sequence ID" value="ROL51728.1"/>
    <property type="molecule type" value="Genomic_DNA"/>
</dbReference>
<sequence>MQIRLILPEDEGRGGAYPPMDGQSQPGGGHCVCVQKPFAGDEKQFRRRKEGGGCGVCDRRKPGVVGHRHHGGTDCGRIQDGVLTESADGTLGPIVVGGTMAEMETWAWRPEVQLGTRPHAELVEGKPKARKMCPVSSDGDGIRKSGRDTGR</sequence>
<feature type="region of interest" description="Disordered" evidence="1">
    <location>
        <begin position="1"/>
        <end position="26"/>
    </location>
</feature>